<dbReference type="InterPro" id="IPR005123">
    <property type="entry name" value="Oxoglu/Fe-dep_dioxygenase_dom"/>
</dbReference>
<dbReference type="SMART" id="SM00702">
    <property type="entry name" value="P4Hc"/>
    <property type="match status" value="1"/>
</dbReference>
<keyword evidence="5" id="KW-0560">Oxidoreductase</keyword>
<reference evidence="8" key="1">
    <citation type="submission" date="2021-02" db="EMBL/GenBank/DDBJ databases">
        <authorList>
            <person name="Dougan E. K."/>
            <person name="Rhodes N."/>
            <person name="Thang M."/>
            <person name="Chan C."/>
        </authorList>
    </citation>
    <scope>NUCLEOTIDE SEQUENCE</scope>
</reference>
<gene>
    <name evidence="8" type="ORF">PGLA1383_LOCUS36967</name>
</gene>
<dbReference type="OMA" id="FAVNAND"/>
<dbReference type="GO" id="GO:0031543">
    <property type="term" value="F:peptidyl-proline dioxygenase activity"/>
    <property type="evidence" value="ECO:0007669"/>
    <property type="project" value="TreeGrafter"/>
</dbReference>
<dbReference type="PROSITE" id="PS51471">
    <property type="entry name" value="FE2OG_OXY"/>
    <property type="match status" value="1"/>
</dbReference>
<name>A0A813G066_POLGL</name>
<dbReference type="InterPro" id="IPR006620">
    <property type="entry name" value="Pro_4_hyd_alph"/>
</dbReference>
<evidence type="ECO:0000313" key="9">
    <source>
        <dbReference type="Proteomes" id="UP000654075"/>
    </source>
</evidence>
<organism evidence="8 9">
    <name type="scientific">Polarella glacialis</name>
    <name type="common">Dinoflagellate</name>
    <dbReference type="NCBI Taxonomy" id="89957"/>
    <lineage>
        <taxon>Eukaryota</taxon>
        <taxon>Sar</taxon>
        <taxon>Alveolata</taxon>
        <taxon>Dinophyceae</taxon>
        <taxon>Suessiales</taxon>
        <taxon>Suessiaceae</taxon>
        <taxon>Polarella</taxon>
    </lineage>
</organism>
<dbReference type="OrthoDB" id="76265at2759"/>
<dbReference type="Pfam" id="PF13640">
    <property type="entry name" value="2OG-FeII_Oxy_3"/>
    <property type="match status" value="1"/>
</dbReference>
<evidence type="ECO:0000256" key="4">
    <source>
        <dbReference type="ARBA" id="ARBA00022964"/>
    </source>
</evidence>
<dbReference type="PANTHER" id="PTHR12907">
    <property type="entry name" value="EGL NINE HOMOLOG-RELATED"/>
    <property type="match status" value="1"/>
</dbReference>
<keyword evidence="4" id="KW-0223">Dioxygenase</keyword>
<dbReference type="EMBL" id="CAJNNV010027000">
    <property type="protein sequence ID" value="CAE8619377.1"/>
    <property type="molecule type" value="Genomic_DNA"/>
</dbReference>
<dbReference type="InterPro" id="IPR051559">
    <property type="entry name" value="HIF_prolyl_hydroxylases"/>
</dbReference>
<accession>A0A813G066</accession>
<evidence type="ECO:0000259" key="7">
    <source>
        <dbReference type="PROSITE" id="PS51471"/>
    </source>
</evidence>
<keyword evidence="6" id="KW-0408">Iron</keyword>
<proteinExistence type="predicted"/>
<comment type="caution">
    <text evidence="8">The sequence shown here is derived from an EMBL/GenBank/DDBJ whole genome shotgun (WGS) entry which is preliminary data.</text>
</comment>
<dbReference type="GO" id="GO:0008198">
    <property type="term" value="F:ferrous iron binding"/>
    <property type="evidence" value="ECO:0007669"/>
    <property type="project" value="TreeGrafter"/>
</dbReference>
<dbReference type="Gene3D" id="2.60.120.620">
    <property type="entry name" value="q2cbj1_9rhob like domain"/>
    <property type="match status" value="1"/>
</dbReference>
<evidence type="ECO:0000313" key="8">
    <source>
        <dbReference type="EMBL" id="CAE8619377.1"/>
    </source>
</evidence>
<dbReference type="InterPro" id="IPR044862">
    <property type="entry name" value="Pro_4_hyd_alph_FE2OG_OXY"/>
</dbReference>
<evidence type="ECO:0000256" key="5">
    <source>
        <dbReference type="ARBA" id="ARBA00023002"/>
    </source>
</evidence>
<evidence type="ECO:0000256" key="6">
    <source>
        <dbReference type="ARBA" id="ARBA00023004"/>
    </source>
</evidence>
<dbReference type="PANTHER" id="PTHR12907:SF26">
    <property type="entry name" value="HIF PROLYL HYDROXYLASE, ISOFORM C"/>
    <property type="match status" value="1"/>
</dbReference>
<keyword evidence="3" id="KW-0847">Vitamin C</keyword>
<evidence type="ECO:0000256" key="3">
    <source>
        <dbReference type="ARBA" id="ARBA00022896"/>
    </source>
</evidence>
<protein>
    <recommendedName>
        <fullName evidence="7">Fe2OG dioxygenase domain-containing protein</fullName>
    </recommendedName>
</protein>
<evidence type="ECO:0000256" key="1">
    <source>
        <dbReference type="ARBA" id="ARBA00001961"/>
    </source>
</evidence>
<keyword evidence="9" id="KW-1185">Reference proteome</keyword>
<feature type="domain" description="Fe2OG dioxygenase" evidence="7">
    <location>
        <begin position="139"/>
        <end position="287"/>
    </location>
</feature>
<keyword evidence="2" id="KW-0479">Metal-binding</keyword>
<dbReference type="AlphaFoldDB" id="A0A813G066"/>
<dbReference type="GO" id="GO:0031418">
    <property type="term" value="F:L-ascorbic acid binding"/>
    <property type="evidence" value="ECO:0007669"/>
    <property type="project" value="UniProtKB-KW"/>
</dbReference>
<dbReference type="GO" id="GO:0071456">
    <property type="term" value="P:cellular response to hypoxia"/>
    <property type="evidence" value="ECO:0007669"/>
    <property type="project" value="TreeGrafter"/>
</dbReference>
<comment type="cofactor">
    <cofactor evidence="1">
        <name>L-ascorbate</name>
        <dbReference type="ChEBI" id="CHEBI:38290"/>
    </cofactor>
</comment>
<evidence type="ECO:0000256" key="2">
    <source>
        <dbReference type="ARBA" id="ARBA00022723"/>
    </source>
</evidence>
<dbReference type="Proteomes" id="UP000654075">
    <property type="component" value="Unassembled WGS sequence"/>
</dbReference>
<sequence length="287" mass="31271">MASLGLAFHEGLWWPLLRDAQDAKEAASECPGRLPAASAALLAKRISEGAVVVVDGFLSSAELAATQRDLALLAAMPGVLELNPKALAGDSSVRTDKVCYLRAQGDIRLEKLERLQLCHRLLRSLAWQLSGGSECEEGPLLVPQWTQLALYGGSGTFYSAHVDGFTFPSWYCLTGLYGLYLFLRWGAVRRRAVTAILYLNTEDWSEEYGGALCCKAPVAHFAMAGGSTCDSLIAAAPGFEGEGGAPRPRSEVWPKGGRLVLFDSQVVEHEVCPTWRERWALTLWISR</sequence>